<dbReference type="Gene3D" id="3.90.1750.10">
    <property type="entry name" value="Hect, E3 ligase catalytic domains"/>
    <property type="match status" value="1"/>
</dbReference>
<keyword evidence="9" id="KW-1185">Reference proteome</keyword>
<dbReference type="PANTHER" id="PTHR11254">
    <property type="entry name" value="HECT DOMAIN UBIQUITIN-PROTEIN LIGASE"/>
    <property type="match status" value="1"/>
</dbReference>
<dbReference type="SMART" id="SM00119">
    <property type="entry name" value="HECTc"/>
    <property type="match status" value="1"/>
</dbReference>
<evidence type="ECO:0000256" key="4">
    <source>
        <dbReference type="ARBA" id="ARBA00022679"/>
    </source>
</evidence>
<gene>
    <name evidence="8" type="ORF">ACHAW5_000619</name>
</gene>
<dbReference type="InterPro" id="IPR050409">
    <property type="entry name" value="E3_ubiq-protein_ligase"/>
</dbReference>
<evidence type="ECO:0000256" key="5">
    <source>
        <dbReference type="ARBA" id="ARBA00022786"/>
    </source>
</evidence>
<dbReference type="EC" id="2.3.2.26" evidence="3"/>
<dbReference type="GO" id="GO:0061630">
    <property type="term" value="F:ubiquitin protein ligase activity"/>
    <property type="evidence" value="ECO:0007669"/>
    <property type="project" value="UniProtKB-EC"/>
</dbReference>
<proteinExistence type="predicted"/>
<evidence type="ECO:0000256" key="2">
    <source>
        <dbReference type="ARBA" id="ARBA00004906"/>
    </source>
</evidence>
<organism evidence="8 9">
    <name type="scientific">Stephanodiscus triporus</name>
    <dbReference type="NCBI Taxonomy" id="2934178"/>
    <lineage>
        <taxon>Eukaryota</taxon>
        <taxon>Sar</taxon>
        <taxon>Stramenopiles</taxon>
        <taxon>Ochrophyta</taxon>
        <taxon>Bacillariophyta</taxon>
        <taxon>Coscinodiscophyceae</taxon>
        <taxon>Thalassiosirophycidae</taxon>
        <taxon>Stephanodiscales</taxon>
        <taxon>Stephanodiscaceae</taxon>
        <taxon>Stephanodiscus</taxon>
    </lineage>
</organism>
<evidence type="ECO:0000313" key="8">
    <source>
        <dbReference type="EMBL" id="KAL3779858.1"/>
    </source>
</evidence>
<keyword evidence="5 6" id="KW-0833">Ubl conjugation pathway</keyword>
<keyword evidence="4" id="KW-0808">Transferase</keyword>
<comment type="catalytic activity">
    <reaction evidence="1">
        <text>S-ubiquitinyl-[E2 ubiquitin-conjugating enzyme]-L-cysteine + [acceptor protein]-L-lysine = [E2 ubiquitin-conjugating enzyme]-L-cysteine + N(6)-ubiquitinyl-[acceptor protein]-L-lysine.</text>
        <dbReference type="EC" id="2.3.2.26"/>
    </reaction>
</comment>
<dbReference type="PROSITE" id="PS50237">
    <property type="entry name" value="HECT"/>
    <property type="match status" value="1"/>
</dbReference>
<evidence type="ECO:0000256" key="1">
    <source>
        <dbReference type="ARBA" id="ARBA00000885"/>
    </source>
</evidence>
<feature type="domain" description="HECT" evidence="7">
    <location>
        <begin position="237"/>
        <end position="459"/>
    </location>
</feature>
<dbReference type="Pfam" id="PF00632">
    <property type="entry name" value="HECT"/>
    <property type="match status" value="1"/>
</dbReference>
<protein>
    <recommendedName>
        <fullName evidence="3">HECT-type E3 ubiquitin transferase</fullName>
        <ecNumber evidence="3">2.3.2.26</ecNumber>
    </recommendedName>
</protein>
<evidence type="ECO:0000259" key="7">
    <source>
        <dbReference type="PROSITE" id="PS50237"/>
    </source>
</evidence>
<evidence type="ECO:0000256" key="3">
    <source>
        <dbReference type="ARBA" id="ARBA00012485"/>
    </source>
</evidence>
<dbReference type="InterPro" id="IPR000569">
    <property type="entry name" value="HECT_dom"/>
</dbReference>
<comment type="pathway">
    <text evidence="2">Protein modification; protein ubiquitination.</text>
</comment>
<reference evidence="8 9" key="1">
    <citation type="submission" date="2024-10" db="EMBL/GenBank/DDBJ databases">
        <title>Updated reference genomes for cyclostephanoid diatoms.</title>
        <authorList>
            <person name="Roberts W.R."/>
            <person name="Alverson A.J."/>
        </authorList>
    </citation>
    <scope>NUCLEOTIDE SEQUENCE [LARGE SCALE GENOMIC DNA]</scope>
    <source>
        <strain evidence="8 9">AJA276-08</strain>
    </source>
</reference>
<dbReference type="SUPFAM" id="SSF56204">
    <property type="entry name" value="Hect, E3 ligase catalytic domain"/>
    <property type="match status" value="1"/>
</dbReference>
<dbReference type="Gene3D" id="3.30.2160.10">
    <property type="entry name" value="Hect, E3 ligase catalytic domain"/>
    <property type="match status" value="1"/>
</dbReference>
<dbReference type="EMBL" id="JALLAZ020001143">
    <property type="protein sequence ID" value="KAL3779858.1"/>
    <property type="molecule type" value="Genomic_DNA"/>
</dbReference>
<dbReference type="PANTHER" id="PTHR11254:SF440">
    <property type="entry name" value="E3 UBIQUITIN-PROTEIN LIGASE NEDD-4"/>
    <property type="match status" value="1"/>
</dbReference>
<name>A0ABD3NWQ8_9STRA</name>
<dbReference type="Proteomes" id="UP001530315">
    <property type="component" value="Unassembled WGS sequence"/>
</dbReference>
<evidence type="ECO:0000313" key="9">
    <source>
        <dbReference type="Proteomes" id="UP001530315"/>
    </source>
</evidence>
<comment type="caution">
    <text evidence="8">The sequence shown here is derived from an EMBL/GenBank/DDBJ whole genome shotgun (WGS) entry which is preliminary data.</text>
</comment>
<sequence length="459" mass="52627">MPNQERQAAKKGDATHSSLLEEDVQLDNLQMQVPGAIFLLGSELALQDMQDDLSYLTLDTFTTMGSIRNIDGQRRLGAIDESSSSSSSSDNLAKIKLGRAENGWTRTIRATDMMFQWTRFDERENVDERTRFDADQSAYVLKLDYLDDNDKLRRGRCSLVAADEGAVDSKIKSTTGSDLVSYSDIVNAQMKTFDDKAQWFQDTCAKLCEDWNRVYMKINVRRDYLLEDSMEAVMSLSRKDLRKVWRFEFIDEAGIDDGALTREWFELVTGEMFDPAVGLWQMSESDPTRMQISNASEIACPYECGHLTCFRFLGRVMGKAMFDQQLVKGRMVKHFYKHILGWPVTFKDLKDIDYVYYKSLKSLQEMGADIEYVGLDFTMTEERLGMKEVVELRPDGANVDVTVDNLPEYIEACLKYHLLGRYEAQLNELLLGFFDVIPEPLLTIFDCQELELLMTMSSV</sequence>
<evidence type="ECO:0000256" key="6">
    <source>
        <dbReference type="PROSITE-ProRule" id="PRU00104"/>
    </source>
</evidence>
<dbReference type="InterPro" id="IPR035983">
    <property type="entry name" value="Hect_E3_ubiquitin_ligase"/>
</dbReference>
<dbReference type="FunFam" id="3.30.2160.10:FF:000002">
    <property type="entry name" value="Putative Ubiquitin-protein ligase E3C"/>
    <property type="match status" value="1"/>
</dbReference>
<comment type="caution">
    <text evidence="6">Lacks conserved residue(s) required for the propagation of feature annotation.</text>
</comment>
<dbReference type="AlphaFoldDB" id="A0ABD3NWQ8"/>
<accession>A0ABD3NWQ8</accession>